<protein>
    <submittedName>
        <fullName evidence="2">Uncharacterized protein</fullName>
    </submittedName>
</protein>
<name>A0A1Y2E9J9_9FUNG</name>
<feature type="region of interest" description="Disordered" evidence="1">
    <location>
        <begin position="1"/>
        <end position="22"/>
    </location>
</feature>
<sequence>MTKSENSTTTRSSSKISSKTTKTINTSSAINGTLVEVEPPNIQANTINKFHIQNFKITNENFHKWYSDLKLFLDSEELEYNNEAKLQNKPGLSEETKVIYSLDELNKVGIAYSFTFLYVEKTFKDLKRRHNKTKYHN</sequence>
<reference evidence="2 3" key="1">
    <citation type="submission" date="2016-08" db="EMBL/GenBank/DDBJ databases">
        <title>A Parts List for Fungal Cellulosomes Revealed by Comparative Genomics.</title>
        <authorList>
            <consortium name="DOE Joint Genome Institute"/>
            <person name="Haitjema C.H."/>
            <person name="Gilmore S.P."/>
            <person name="Henske J.K."/>
            <person name="Solomon K.V."/>
            <person name="De Groot R."/>
            <person name="Kuo A."/>
            <person name="Mondo S.J."/>
            <person name="Salamov A.A."/>
            <person name="Labutti K."/>
            <person name="Zhao Z."/>
            <person name="Chiniquy J."/>
            <person name="Barry K."/>
            <person name="Brewer H.M."/>
            <person name="Purvine S.O."/>
            <person name="Wright A.T."/>
            <person name="Boxma B."/>
            <person name="Van Alen T."/>
            <person name="Hackstein J.H."/>
            <person name="Baker S.E."/>
            <person name="Grigoriev I.V."/>
            <person name="O'Malley M.A."/>
        </authorList>
    </citation>
    <scope>NUCLEOTIDE SEQUENCE [LARGE SCALE GENOMIC DNA]</scope>
    <source>
        <strain evidence="2 3">G1</strain>
    </source>
</reference>
<dbReference type="EMBL" id="MCOG01000047">
    <property type="protein sequence ID" value="ORY67974.1"/>
    <property type="molecule type" value="Genomic_DNA"/>
</dbReference>
<comment type="caution">
    <text evidence="2">The sequence shown here is derived from an EMBL/GenBank/DDBJ whole genome shotgun (WGS) entry which is preliminary data.</text>
</comment>
<dbReference type="AlphaFoldDB" id="A0A1Y2E9J9"/>
<proteinExistence type="predicted"/>
<evidence type="ECO:0000313" key="3">
    <source>
        <dbReference type="Proteomes" id="UP000193920"/>
    </source>
</evidence>
<gene>
    <name evidence="2" type="ORF">LY90DRAFT_504450</name>
</gene>
<evidence type="ECO:0000256" key="1">
    <source>
        <dbReference type="SAM" id="MobiDB-lite"/>
    </source>
</evidence>
<dbReference type="Proteomes" id="UP000193920">
    <property type="component" value="Unassembled WGS sequence"/>
</dbReference>
<accession>A0A1Y2E9J9</accession>
<keyword evidence="3" id="KW-1185">Reference proteome</keyword>
<evidence type="ECO:0000313" key="2">
    <source>
        <dbReference type="EMBL" id="ORY67974.1"/>
    </source>
</evidence>
<organism evidence="2 3">
    <name type="scientific">Neocallimastix californiae</name>
    <dbReference type="NCBI Taxonomy" id="1754190"/>
    <lineage>
        <taxon>Eukaryota</taxon>
        <taxon>Fungi</taxon>
        <taxon>Fungi incertae sedis</taxon>
        <taxon>Chytridiomycota</taxon>
        <taxon>Chytridiomycota incertae sedis</taxon>
        <taxon>Neocallimastigomycetes</taxon>
        <taxon>Neocallimastigales</taxon>
        <taxon>Neocallimastigaceae</taxon>
        <taxon>Neocallimastix</taxon>
    </lineage>
</organism>